<organism evidence="4 5">
    <name type="scientific">Rubroshorea leprosula</name>
    <dbReference type="NCBI Taxonomy" id="152421"/>
    <lineage>
        <taxon>Eukaryota</taxon>
        <taxon>Viridiplantae</taxon>
        <taxon>Streptophyta</taxon>
        <taxon>Embryophyta</taxon>
        <taxon>Tracheophyta</taxon>
        <taxon>Spermatophyta</taxon>
        <taxon>Magnoliopsida</taxon>
        <taxon>eudicotyledons</taxon>
        <taxon>Gunneridae</taxon>
        <taxon>Pentapetalae</taxon>
        <taxon>rosids</taxon>
        <taxon>malvids</taxon>
        <taxon>Malvales</taxon>
        <taxon>Dipterocarpaceae</taxon>
        <taxon>Rubroshorea</taxon>
    </lineage>
</organism>
<dbReference type="Proteomes" id="UP001054252">
    <property type="component" value="Unassembled WGS sequence"/>
</dbReference>
<proteinExistence type="inferred from homology"/>
<dbReference type="PANTHER" id="PTHR13234:SF27">
    <property type="entry name" value="GAMMA INTERFERON INDUCIBLE LYSOSOMAL THIOL REDUCTASE"/>
    <property type="match status" value="1"/>
</dbReference>
<dbReference type="SUPFAM" id="SSF52833">
    <property type="entry name" value="Thioredoxin-like"/>
    <property type="match status" value="1"/>
</dbReference>
<feature type="signal peptide" evidence="3">
    <location>
        <begin position="1"/>
        <end position="29"/>
    </location>
</feature>
<dbReference type="EMBL" id="BPVZ01000024">
    <property type="protein sequence ID" value="GKV06094.1"/>
    <property type="molecule type" value="Genomic_DNA"/>
</dbReference>
<dbReference type="GO" id="GO:0016671">
    <property type="term" value="F:oxidoreductase activity, acting on a sulfur group of donors, disulfide as acceptor"/>
    <property type="evidence" value="ECO:0007669"/>
    <property type="project" value="InterPro"/>
</dbReference>
<evidence type="ECO:0008006" key="6">
    <source>
        <dbReference type="Google" id="ProtNLM"/>
    </source>
</evidence>
<evidence type="ECO:0000256" key="3">
    <source>
        <dbReference type="SAM" id="SignalP"/>
    </source>
</evidence>
<dbReference type="PANTHER" id="PTHR13234">
    <property type="entry name" value="GAMMA-INTERFERON INDUCIBLE LYSOSOMAL THIOL REDUCTASE GILT"/>
    <property type="match status" value="1"/>
</dbReference>
<keyword evidence="3" id="KW-0732">Signal</keyword>
<name>A0AAV5J1N7_9ROSI</name>
<dbReference type="InterPro" id="IPR004911">
    <property type="entry name" value="Interferon-induced_GILT"/>
</dbReference>
<evidence type="ECO:0000256" key="2">
    <source>
        <dbReference type="ARBA" id="ARBA00023180"/>
    </source>
</evidence>
<dbReference type="Gene3D" id="3.40.30.10">
    <property type="entry name" value="Glutaredoxin"/>
    <property type="match status" value="1"/>
</dbReference>
<accession>A0AAV5J1N7</accession>
<evidence type="ECO:0000313" key="4">
    <source>
        <dbReference type="EMBL" id="GKV06094.1"/>
    </source>
</evidence>
<evidence type="ECO:0000256" key="1">
    <source>
        <dbReference type="ARBA" id="ARBA00005679"/>
    </source>
</evidence>
<sequence length="263" mass="29414">MASSSLVSPVVVASYLLLFIFSSFPQASSLLNEDDLEVSNLVSPRKVDVSVYYDSLCPHCAKFIVQKLESVFENDLISIINLRLVPWGNAYINNSEDTIVCQHGPDECLLNTIEACAIDQWPDVNTHFGLIYCIEFLAAEGKHKEWETCFKSLDLPRKKTLDCYTNGKGIKIELGYGNETARLNPPLTFVPWVVVNNQPVRDDYENFASYICKVYKGSPVPRACKSPPRKINSSRNSNMILPVCYATETQTLASSIPAKDMLT</sequence>
<keyword evidence="2" id="KW-0325">Glycoprotein</keyword>
<comment type="caution">
    <text evidence="4">The sequence shown here is derived from an EMBL/GenBank/DDBJ whole genome shotgun (WGS) entry which is preliminary data.</text>
</comment>
<dbReference type="InterPro" id="IPR036249">
    <property type="entry name" value="Thioredoxin-like_sf"/>
</dbReference>
<evidence type="ECO:0000313" key="5">
    <source>
        <dbReference type="Proteomes" id="UP001054252"/>
    </source>
</evidence>
<dbReference type="Pfam" id="PF03227">
    <property type="entry name" value="GILT"/>
    <property type="match status" value="1"/>
</dbReference>
<comment type="similarity">
    <text evidence="1">Belongs to the GILT family.</text>
</comment>
<feature type="chain" id="PRO_5043439415" description="Gamma-interferon-inducible lysosomal thiol reductase" evidence="3">
    <location>
        <begin position="30"/>
        <end position="263"/>
    </location>
</feature>
<reference evidence="4 5" key="1">
    <citation type="journal article" date="2021" name="Commun. Biol.">
        <title>The genome of Shorea leprosula (Dipterocarpaceae) highlights the ecological relevance of drought in aseasonal tropical rainforests.</title>
        <authorList>
            <person name="Ng K.K.S."/>
            <person name="Kobayashi M.J."/>
            <person name="Fawcett J.A."/>
            <person name="Hatakeyama M."/>
            <person name="Paape T."/>
            <person name="Ng C.H."/>
            <person name="Ang C.C."/>
            <person name="Tnah L.H."/>
            <person name="Lee C.T."/>
            <person name="Nishiyama T."/>
            <person name="Sese J."/>
            <person name="O'Brien M.J."/>
            <person name="Copetti D."/>
            <person name="Mohd Noor M.I."/>
            <person name="Ong R.C."/>
            <person name="Putra M."/>
            <person name="Sireger I.Z."/>
            <person name="Indrioko S."/>
            <person name="Kosugi Y."/>
            <person name="Izuno A."/>
            <person name="Isagi Y."/>
            <person name="Lee S.L."/>
            <person name="Shimizu K.K."/>
        </authorList>
    </citation>
    <scope>NUCLEOTIDE SEQUENCE [LARGE SCALE GENOMIC DNA]</scope>
    <source>
        <strain evidence="4">214</strain>
    </source>
</reference>
<gene>
    <name evidence="4" type="ORF">SLEP1_g18026</name>
</gene>
<protein>
    <recommendedName>
        <fullName evidence="6">Gamma-interferon-inducible lysosomal thiol reductase</fullName>
    </recommendedName>
</protein>
<keyword evidence="5" id="KW-1185">Reference proteome</keyword>
<dbReference type="AlphaFoldDB" id="A0AAV5J1N7"/>